<dbReference type="SUPFAM" id="SSF74653">
    <property type="entry name" value="TolA/TonB C-terminal domain"/>
    <property type="match status" value="1"/>
</dbReference>
<feature type="domain" description="TonB C-terminal" evidence="11">
    <location>
        <begin position="208"/>
        <end position="295"/>
    </location>
</feature>
<dbReference type="Proteomes" id="UP000224740">
    <property type="component" value="Unassembled WGS sequence"/>
</dbReference>
<dbReference type="Pfam" id="PF03544">
    <property type="entry name" value="TonB_C"/>
    <property type="match status" value="1"/>
</dbReference>
<organism evidence="12 13">
    <name type="scientific">Malaciobacter marinus</name>
    <dbReference type="NCBI Taxonomy" id="505249"/>
    <lineage>
        <taxon>Bacteria</taxon>
        <taxon>Pseudomonadati</taxon>
        <taxon>Campylobacterota</taxon>
        <taxon>Epsilonproteobacteria</taxon>
        <taxon>Campylobacterales</taxon>
        <taxon>Arcobacteraceae</taxon>
        <taxon>Malaciobacter</taxon>
    </lineage>
</organism>
<evidence type="ECO:0000256" key="10">
    <source>
        <dbReference type="SAM" id="Phobius"/>
    </source>
</evidence>
<evidence type="ECO:0000313" key="13">
    <source>
        <dbReference type="Proteomes" id="UP000224740"/>
    </source>
</evidence>
<evidence type="ECO:0000256" key="7">
    <source>
        <dbReference type="ARBA" id="ARBA00022927"/>
    </source>
</evidence>
<evidence type="ECO:0000256" key="9">
    <source>
        <dbReference type="ARBA" id="ARBA00023136"/>
    </source>
</evidence>
<keyword evidence="3" id="KW-0813">Transport</keyword>
<evidence type="ECO:0000256" key="1">
    <source>
        <dbReference type="ARBA" id="ARBA00004383"/>
    </source>
</evidence>
<accession>A0ABX4LYX1</accession>
<reference evidence="13" key="1">
    <citation type="submission" date="2017-09" db="EMBL/GenBank/DDBJ databases">
        <title>Arcobacter canalis sp. nov., a new species isolated from a water canal contaminated with urban sewage.</title>
        <authorList>
            <person name="Perez-Cataluna A."/>
            <person name="Salas-Masso N."/>
            <person name="Figueras M.J."/>
        </authorList>
    </citation>
    <scope>NUCLEOTIDE SEQUENCE [LARGE SCALE GENOMIC DNA]</scope>
    <source>
        <strain evidence="13">CECT 7727</strain>
    </source>
</reference>
<dbReference type="InterPro" id="IPR006260">
    <property type="entry name" value="TonB/TolA_C"/>
</dbReference>
<keyword evidence="9 10" id="KW-0472">Membrane</keyword>
<keyword evidence="5" id="KW-0997">Cell inner membrane</keyword>
<protein>
    <recommendedName>
        <fullName evidence="11">TonB C-terminal domain-containing protein</fullName>
    </recommendedName>
</protein>
<comment type="caution">
    <text evidence="12">The sequence shown here is derived from an EMBL/GenBank/DDBJ whole genome shotgun (WGS) entry which is preliminary data.</text>
</comment>
<keyword evidence="7" id="KW-0653">Protein transport</keyword>
<dbReference type="NCBIfam" id="TIGR01352">
    <property type="entry name" value="tonB_Cterm"/>
    <property type="match status" value="1"/>
</dbReference>
<keyword evidence="4" id="KW-1003">Cell membrane</keyword>
<dbReference type="PROSITE" id="PS52015">
    <property type="entry name" value="TONB_CTD"/>
    <property type="match status" value="1"/>
</dbReference>
<dbReference type="EMBL" id="NXAO01000018">
    <property type="protein sequence ID" value="PHO15835.1"/>
    <property type="molecule type" value="Genomic_DNA"/>
</dbReference>
<comment type="similarity">
    <text evidence="2">Belongs to the TonB family.</text>
</comment>
<evidence type="ECO:0000256" key="2">
    <source>
        <dbReference type="ARBA" id="ARBA00006555"/>
    </source>
</evidence>
<evidence type="ECO:0000313" key="12">
    <source>
        <dbReference type="EMBL" id="PHO15835.1"/>
    </source>
</evidence>
<dbReference type="PANTHER" id="PTHR33446">
    <property type="entry name" value="PROTEIN TONB-RELATED"/>
    <property type="match status" value="1"/>
</dbReference>
<sequence>MLLLIYQTLNILSLLNLKASLYYNPVMKTFILALIFSIIIHILFLFNYEVEKKQEDFHEKKIESKKKKSSITYVQLKKPKPIKKSEPKIIKEKKSLKKEIPKKFKKVQKEIKPQKRREKVVKTKKKIVKESKKIVKKQKEFKKVQKEIKPQERRKSVDKSSLENFLLENPVLDKELLDDVTKSYIKLYGDEYDKFTKVQKAFLQNNLKDIGRITQKYLSSKGYPRIAIRTKQQGVNVVEFFLYPNGDIKGLKVINSSSYTALDENSIDTIKIAYKDYPRPKEVTKIRIYVHYRLY</sequence>
<evidence type="ECO:0000256" key="3">
    <source>
        <dbReference type="ARBA" id="ARBA00022448"/>
    </source>
</evidence>
<evidence type="ECO:0000256" key="8">
    <source>
        <dbReference type="ARBA" id="ARBA00022989"/>
    </source>
</evidence>
<evidence type="ECO:0000256" key="6">
    <source>
        <dbReference type="ARBA" id="ARBA00022692"/>
    </source>
</evidence>
<evidence type="ECO:0000259" key="11">
    <source>
        <dbReference type="PROSITE" id="PS52015"/>
    </source>
</evidence>
<proteinExistence type="inferred from homology"/>
<name>A0ABX4LYX1_9BACT</name>
<keyword evidence="13" id="KW-1185">Reference proteome</keyword>
<evidence type="ECO:0000256" key="4">
    <source>
        <dbReference type="ARBA" id="ARBA00022475"/>
    </source>
</evidence>
<dbReference type="InterPro" id="IPR037682">
    <property type="entry name" value="TonB_C"/>
</dbReference>
<keyword evidence="6 10" id="KW-0812">Transmembrane</keyword>
<dbReference type="InterPro" id="IPR051045">
    <property type="entry name" value="TonB-dependent_transducer"/>
</dbReference>
<comment type="subcellular location">
    <subcellularLocation>
        <location evidence="1">Cell inner membrane</location>
        <topology evidence="1">Single-pass membrane protein</topology>
        <orientation evidence="1">Periplasmic side</orientation>
    </subcellularLocation>
</comment>
<gene>
    <name evidence="12" type="ORF">CPH92_04490</name>
</gene>
<dbReference type="PANTHER" id="PTHR33446:SF2">
    <property type="entry name" value="PROTEIN TONB"/>
    <property type="match status" value="1"/>
</dbReference>
<feature type="transmembrane region" description="Helical" evidence="10">
    <location>
        <begin position="30"/>
        <end position="48"/>
    </location>
</feature>
<evidence type="ECO:0000256" key="5">
    <source>
        <dbReference type="ARBA" id="ARBA00022519"/>
    </source>
</evidence>
<keyword evidence="8 10" id="KW-1133">Transmembrane helix</keyword>
<dbReference type="Gene3D" id="3.30.1150.10">
    <property type="match status" value="1"/>
</dbReference>